<feature type="transmembrane region" description="Helical" evidence="6">
    <location>
        <begin position="146"/>
        <end position="170"/>
    </location>
</feature>
<reference evidence="8 9" key="1">
    <citation type="submission" date="2024-06" db="EMBL/GenBank/DDBJ databases">
        <title>Genome of Rhodovulum iodosum, a marine photoferrotroph.</title>
        <authorList>
            <person name="Bianchini G."/>
            <person name="Nikeleit V."/>
            <person name="Kappler A."/>
            <person name="Bryce C."/>
            <person name="Sanchez-Baracaldo P."/>
        </authorList>
    </citation>
    <scope>NUCLEOTIDE SEQUENCE [LARGE SCALE GENOMIC DNA]</scope>
    <source>
        <strain evidence="8 9">UT/N1</strain>
    </source>
</reference>
<feature type="transmembrane region" description="Helical" evidence="6">
    <location>
        <begin position="58"/>
        <end position="76"/>
    </location>
</feature>
<comment type="subcellular location">
    <subcellularLocation>
        <location evidence="1">Membrane</location>
        <topology evidence="1">Multi-pass membrane protein</topology>
    </subcellularLocation>
</comment>
<evidence type="ECO:0000313" key="9">
    <source>
        <dbReference type="Proteomes" id="UP001560019"/>
    </source>
</evidence>
<feature type="transmembrane region" description="Helical" evidence="6">
    <location>
        <begin position="113"/>
        <end position="134"/>
    </location>
</feature>
<keyword evidence="9" id="KW-1185">Reference proteome</keyword>
<evidence type="ECO:0000256" key="5">
    <source>
        <dbReference type="ARBA" id="ARBA00023136"/>
    </source>
</evidence>
<feature type="transmembrane region" description="Helical" evidence="6">
    <location>
        <begin position="353"/>
        <end position="374"/>
    </location>
</feature>
<evidence type="ECO:0000259" key="7">
    <source>
        <dbReference type="PROSITE" id="PS50850"/>
    </source>
</evidence>
<dbReference type="EMBL" id="JBEHHI010000002">
    <property type="protein sequence ID" value="MEX5728968.1"/>
    <property type="molecule type" value="Genomic_DNA"/>
</dbReference>
<evidence type="ECO:0000313" key="8">
    <source>
        <dbReference type="EMBL" id="MEX5728968.1"/>
    </source>
</evidence>
<feature type="transmembrane region" description="Helical" evidence="6">
    <location>
        <begin position="21"/>
        <end position="43"/>
    </location>
</feature>
<feature type="transmembrane region" description="Helical" evidence="6">
    <location>
        <begin position="295"/>
        <end position="312"/>
    </location>
</feature>
<evidence type="ECO:0000256" key="3">
    <source>
        <dbReference type="ARBA" id="ARBA00022692"/>
    </source>
</evidence>
<feature type="transmembrane region" description="Helical" evidence="6">
    <location>
        <begin position="88"/>
        <end position="107"/>
    </location>
</feature>
<organism evidence="8 9">
    <name type="scientific">Rhodovulum iodosum</name>
    <dbReference type="NCBI Taxonomy" id="68291"/>
    <lineage>
        <taxon>Bacteria</taxon>
        <taxon>Pseudomonadati</taxon>
        <taxon>Pseudomonadota</taxon>
        <taxon>Alphaproteobacteria</taxon>
        <taxon>Rhodobacterales</taxon>
        <taxon>Paracoccaceae</taxon>
        <taxon>Rhodovulum</taxon>
    </lineage>
</organism>
<dbReference type="Proteomes" id="UP001560019">
    <property type="component" value="Unassembled WGS sequence"/>
</dbReference>
<keyword evidence="4 6" id="KW-1133">Transmembrane helix</keyword>
<name>A0ABV3XXD4_9RHOB</name>
<dbReference type="InterPro" id="IPR011701">
    <property type="entry name" value="MFS"/>
</dbReference>
<keyword evidence="2" id="KW-0813">Transport</keyword>
<dbReference type="SUPFAM" id="SSF103473">
    <property type="entry name" value="MFS general substrate transporter"/>
    <property type="match status" value="1"/>
</dbReference>
<sequence length="408" mass="43290">MVDQRAPGAASEPERLGRVEFIAMTALLFATVAFSIDAMLPALPQIGRELTPDNPNHAQFIITSFAFGIGIGTLVAGPLSDSFGRKPVILSGALLYMAGAALAGLAQSLELVLLGRVVQGLGAAAPRVVALAVVRDLFSGREMARIVSFVMMIFTLLPAIAPSVGAGIIALVGWRGIFGVFLVFSLVSVSWFAIRQAETLPPARRLPLRLTPLAAAAREVFADKVARTATLVQALVFSLLFMNLSSVQQVFDIHFGRGPAFPYWFAFIAVIAGSASFLNAMLVGRLGMRYLIRRALSVQVVLSGTMATMYWAGLWPDWAEFPAYVLWSITVFGLLGLTIGNLNALAMEPLGHIAGMAASIIGAIATVGSVLLAVPVGQMFDGTPRPLVTGAFLAVVAALVLMRRLPER</sequence>
<dbReference type="CDD" id="cd17320">
    <property type="entry name" value="MFS_MdfA_MDR_like"/>
    <property type="match status" value="1"/>
</dbReference>
<dbReference type="InterPro" id="IPR020846">
    <property type="entry name" value="MFS_dom"/>
</dbReference>
<feature type="transmembrane region" description="Helical" evidence="6">
    <location>
        <begin position="263"/>
        <end position="283"/>
    </location>
</feature>
<feature type="transmembrane region" description="Helical" evidence="6">
    <location>
        <begin position="386"/>
        <end position="402"/>
    </location>
</feature>
<evidence type="ECO:0000256" key="2">
    <source>
        <dbReference type="ARBA" id="ARBA00022448"/>
    </source>
</evidence>
<feature type="transmembrane region" description="Helical" evidence="6">
    <location>
        <begin position="231"/>
        <end position="251"/>
    </location>
</feature>
<feature type="transmembrane region" description="Helical" evidence="6">
    <location>
        <begin position="324"/>
        <end position="346"/>
    </location>
</feature>
<dbReference type="Gene3D" id="1.20.1720.10">
    <property type="entry name" value="Multidrug resistance protein D"/>
    <property type="match status" value="1"/>
</dbReference>
<evidence type="ECO:0000256" key="4">
    <source>
        <dbReference type="ARBA" id="ARBA00022989"/>
    </source>
</evidence>
<comment type="caution">
    <text evidence="8">The sequence shown here is derived from an EMBL/GenBank/DDBJ whole genome shotgun (WGS) entry which is preliminary data.</text>
</comment>
<accession>A0ABV3XXD4</accession>
<feature type="transmembrane region" description="Helical" evidence="6">
    <location>
        <begin position="176"/>
        <end position="194"/>
    </location>
</feature>
<keyword evidence="5 6" id="KW-0472">Membrane</keyword>
<evidence type="ECO:0000256" key="6">
    <source>
        <dbReference type="SAM" id="Phobius"/>
    </source>
</evidence>
<dbReference type="Pfam" id="PF07690">
    <property type="entry name" value="MFS_1"/>
    <property type="match status" value="1"/>
</dbReference>
<keyword evidence="3 6" id="KW-0812">Transmembrane</keyword>
<dbReference type="PANTHER" id="PTHR23502">
    <property type="entry name" value="MAJOR FACILITATOR SUPERFAMILY"/>
    <property type="match status" value="1"/>
</dbReference>
<evidence type="ECO:0000256" key="1">
    <source>
        <dbReference type="ARBA" id="ARBA00004141"/>
    </source>
</evidence>
<protein>
    <submittedName>
        <fullName evidence="8">DHA1 family bicyclomycin/chloramphenicol resistance-like MFS transporter</fullName>
    </submittedName>
</protein>
<dbReference type="PANTHER" id="PTHR23502:SF132">
    <property type="entry name" value="POLYAMINE TRANSPORTER 2-RELATED"/>
    <property type="match status" value="1"/>
</dbReference>
<dbReference type="InterPro" id="IPR005829">
    <property type="entry name" value="Sugar_transporter_CS"/>
</dbReference>
<dbReference type="InterPro" id="IPR036259">
    <property type="entry name" value="MFS_trans_sf"/>
</dbReference>
<dbReference type="PROSITE" id="PS50850">
    <property type="entry name" value="MFS"/>
    <property type="match status" value="1"/>
</dbReference>
<gene>
    <name evidence="8" type="ORF">Ga0609869_002321</name>
</gene>
<proteinExistence type="predicted"/>
<dbReference type="PROSITE" id="PS00216">
    <property type="entry name" value="SUGAR_TRANSPORT_1"/>
    <property type="match status" value="1"/>
</dbReference>
<feature type="domain" description="Major facilitator superfamily (MFS) profile" evidence="7">
    <location>
        <begin position="21"/>
        <end position="408"/>
    </location>
</feature>
<dbReference type="RefSeq" id="WP_125404117.1">
    <property type="nucleotide sequence ID" value="NZ_JBEHHI010000002.1"/>
</dbReference>